<proteinExistence type="predicted"/>
<name>A0A8S9ZIY2_9BILA</name>
<sequence length="276" mass="30813">MQKHVPFMKTSCHLSFRRPQTDQSLEQFIRAKYEAKRYIMKGWAHPPVDIADLPIYFDSMIRDKKVIATFSTIPKISSKHPVSTKQPSQNTSRLEAETPQLIDFVSSPKSDHFNVNQTAIKRESNSIDDLFGPIVSAAPAHQDQKQELLFASQTSALPFSQSSPNFNHTDNDLVFSRAFSGTEQVNVGIDQKRHDSPDKLPNNPLNDQESLNSNLIGFDLQGIDFTLCSIAGNENQEAFFSETVQTNTINPTTVSTLPPASDAKKSTSEILALFNK</sequence>
<comment type="caution">
    <text evidence="1">The sequence shown here is derived from an EMBL/GenBank/DDBJ whole genome shotgun (WGS) entry which is preliminary data.</text>
</comment>
<dbReference type="EMBL" id="JABEBT010000083">
    <property type="protein sequence ID" value="KAF7633151.1"/>
    <property type="molecule type" value="Genomic_DNA"/>
</dbReference>
<keyword evidence="2" id="KW-1185">Reference proteome</keyword>
<accession>A0A8S9ZIY2</accession>
<evidence type="ECO:0000313" key="2">
    <source>
        <dbReference type="Proteomes" id="UP000605970"/>
    </source>
</evidence>
<protein>
    <submittedName>
        <fullName evidence="1">Uncharacterized protein</fullName>
    </submittedName>
</protein>
<gene>
    <name evidence="1" type="ORF">Mgra_00007430</name>
</gene>
<dbReference type="Proteomes" id="UP000605970">
    <property type="component" value="Unassembled WGS sequence"/>
</dbReference>
<reference evidence="1" key="1">
    <citation type="journal article" date="2020" name="Ecol. Evol.">
        <title>Genome structure and content of the rice root-knot nematode (Meloidogyne graminicola).</title>
        <authorList>
            <person name="Phan N.T."/>
            <person name="Danchin E.G.J."/>
            <person name="Klopp C."/>
            <person name="Perfus-Barbeoch L."/>
            <person name="Kozlowski D.K."/>
            <person name="Koutsovoulos G.D."/>
            <person name="Lopez-Roques C."/>
            <person name="Bouchez O."/>
            <person name="Zahm M."/>
            <person name="Besnard G."/>
            <person name="Bellafiore S."/>
        </authorList>
    </citation>
    <scope>NUCLEOTIDE SEQUENCE</scope>
    <source>
        <strain evidence="1">VN-18</strain>
    </source>
</reference>
<evidence type="ECO:0000313" key="1">
    <source>
        <dbReference type="EMBL" id="KAF7633151.1"/>
    </source>
</evidence>
<organism evidence="1 2">
    <name type="scientific">Meloidogyne graminicola</name>
    <dbReference type="NCBI Taxonomy" id="189291"/>
    <lineage>
        <taxon>Eukaryota</taxon>
        <taxon>Metazoa</taxon>
        <taxon>Ecdysozoa</taxon>
        <taxon>Nematoda</taxon>
        <taxon>Chromadorea</taxon>
        <taxon>Rhabditida</taxon>
        <taxon>Tylenchina</taxon>
        <taxon>Tylenchomorpha</taxon>
        <taxon>Tylenchoidea</taxon>
        <taxon>Meloidogynidae</taxon>
        <taxon>Meloidogyninae</taxon>
        <taxon>Meloidogyne</taxon>
    </lineage>
</organism>
<dbReference type="AlphaFoldDB" id="A0A8S9ZIY2"/>
<dbReference type="OrthoDB" id="10266696at2759"/>